<proteinExistence type="predicted"/>
<gene>
    <name evidence="1" type="ORF">CBER1_06964</name>
</gene>
<keyword evidence="2" id="KW-1185">Reference proteome</keyword>
<protein>
    <submittedName>
        <fullName evidence="1">Uncharacterized protein</fullName>
    </submittedName>
</protein>
<dbReference type="AlphaFoldDB" id="A0A2S6BSE6"/>
<dbReference type="OrthoDB" id="3626166at2759"/>
<dbReference type="Proteomes" id="UP000237631">
    <property type="component" value="Unassembled WGS sequence"/>
</dbReference>
<reference evidence="2" key="1">
    <citation type="journal article" date="2017" name="bioRxiv">
        <title>Conservation of a gene cluster reveals novel cercosporin biosynthetic mechanisms and extends production to the genus Colletotrichum.</title>
        <authorList>
            <person name="de Jonge R."/>
            <person name="Ebert M.K."/>
            <person name="Huitt-Roehl C.R."/>
            <person name="Pal P."/>
            <person name="Suttle J.C."/>
            <person name="Spanner R.E."/>
            <person name="Neubauer J.D."/>
            <person name="Jurick W.M.II."/>
            <person name="Stott K.A."/>
            <person name="Secor G.A."/>
            <person name="Thomma B.P.H.J."/>
            <person name="Van de Peer Y."/>
            <person name="Townsend C.A."/>
            <person name="Bolton M.D."/>
        </authorList>
    </citation>
    <scope>NUCLEOTIDE SEQUENCE [LARGE SCALE GENOMIC DNA]</scope>
    <source>
        <strain evidence="2">CBS538.71</strain>
    </source>
</reference>
<dbReference type="EMBL" id="PNEN01001786">
    <property type="protein sequence ID" value="PPJ50380.1"/>
    <property type="molecule type" value="Genomic_DNA"/>
</dbReference>
<evidence type="ECO:0000313" key="2">
    <source>
        <dbReference type="Proteomes" id="UP000237631"/>
    </source>
</evidence>
<organism evidence="1 2">
    <name type="scientific">Cercospora berteroae</name>
    <dbReference type="NCBI Taxonomy" id="357750"/>
    <lineage>
        <taxon>Eukaryota</taxon>
        <taxon>Fungi</taxon>
        <taxon>Dikarya</taxon>
        <taxon>Ascomycota</taxon>
        <taxon>Pezizomycotina</taxon>
        <taxon>Dothideomycetes</taxon>
        <taxon>Dothideomycetidae</taxon>
        <taxon>Mycosphaerellales</taxon>
        <taxon>Mycosphaerellaceae</taxon>
        <taxon>Cercospora</taxon>
    </lineage>
</organism>
<comment type="caution">
    <text evidence="1">The sequence shown here is derived from an EMBL/GenBank/DDBJ whole genome shotgun (WGS) entry which is preliminary data.</text>
</comment>
<sequence length="270" mass="31306">MLRANIMKQQMRGKVCQRCSKDIQRCRAVSQDFRNVVDVQQNSLLKAVRGRCDGREDAHYFIGSVEEPSLLRFVFFHLSKRGVWCYPAHTRYFLTQATRQWCANWSPEIRAVVSYPDLDVGPDYPFALFEQLDGVVEGIAQAYIDTHCPDLFLHEFTGWESQLQDVSTLETFLAIFDNDEHDTSLIAEAECYGLPLDRDEFRQWYIDIKDGKEPCIYSYPLSAKDKIGNHGLLHVPRLGDPCLQIPDFVLTRLEIINSQNYRVPRELIHL</sequence>
<name>A0A2S6BSE6_9PEZI</name>
<accession>A0A2S6BSE6</accession>
<evidence type="ECO:0000313" key="1">
    <source>
        <dbReference type="EMBL" id="PPJ50380.1"/>
    </source>
</evidence>